<evidence type="ECO:0000256" key="2">
    <source>
        <dbReference type="ARBA" id="ARBA00023125"/>
    </source>
</evidence>
<sequence length="300" mass="33733">MCSIIFVFPRGLARSVEPDSVRYYYLTQISSISGLLRRTDSWSRTVNMSQDTRAPGQEHAGKEAPMKVTVYTVDHYRRMLSVQPHALRPLDGSATILRCNRDQEIPYRPETAGHWCYLITGAVRRSTIRPDGRRQILELMLPRDCFFVSDDQGGETVEAIVEPTVLASYSAERVDLLADRDRELARELRAIMSQSLRRTRDQLIVLGGVTAVEKVGWFLLTLEKRASDQKGQVDLPITRYDIAEYLSVSVETVCRAITDLQQRGIIALVGTRKIKIIDRTALEERGGTKPQGGKLGLIAA</sequence>
<feature type="domain" description="HTH crp-type" evidence="4">
    <location>
        <begin position="209"/>
        <end position="280"/>
    </location>
</feature>
<dbReference type="GO" id="GO:0003677">
    <property type="term" value="F:DNA binding"/>
    <property type="evidence" value="ECO:0007669"/>
    <property type="project" value="UniProtKB-KW"/>
</dbReference>
<accession>A0A1Y2JKF1</accession>
<keyword evidence="1" id="KW-0805">Transcription regulation</keyword>
<dbReference type="CDD" id="cd00092">
    <property type="entry name" value="HTH_CRP"/>
    <property type="match status" value="1"/>
</dbReference>
<dbReference type="Proteomes" id="UP000193335">
    <property type="component" value="Unassembled WGS sequence"/>
</dbReference>
<dbReference type="InterPro" id="IPR036388">
    <property type="entry name" value="WH-like_DNA-bd_sf"/>
</dbReference>
<dbReference type="InterPro" id="IPR018490">
    <property type="entry name" value="cNMP-bd_dom_sf"/>
</dbReference>
<dbReference type="CDD" id="cd00038">
    <property type="entry name" value="CAP_ED"/>
    <property type="match status" value="1"/>
</dbReference>
<organism evidence="5 6">
    <name type="scientific">Bradyrhizobium japonicum</name>
    <dbReference type="NCBI Taxonomy" id="375"/>
    <lineage>
        <taxon>Bacteria</taxon>
        <taxon>Pseudomonadati</taxon>
        <taxon>Pseudomonadota</taxon>
        <taxon>Alphaproteobacteria</taxon>
        <taxon>Hyphomicrobiales</taxon>
        <taxon>Nitrobacteraceae</taxon>
        <taxon>Bradyrhizobium</taxon>
    </lineage>
</organism>
<evidence type="ECO:0000313" key="5">
    <source>
        <dbReference type="EMBL" id="OSJ30428.1"/>
    </source>
</evidence>
<dbReference type="PROSITE" id="PS51063">
    <property type="entry name" value="HTH_CRP_2"/>
    <property type="match status" value="1"/>
</dbReference>
<keyword evidence="3" id="KW-0804">Transcription</keyword>
<dbReference type="SUPFAM" id="SSF51206">
    <property type="entry name" value="cAMP-binding domain-like"/>
    <property type="match status" value="1"/>
</dbReference>
<evidence type="ECO:0000259" key="4">
    <source>
        <dbReference type="PROSITE" id="PS51063"/>
    </source>
</evidence>
<reference evidence="5 6" key="1">
    <citation type="submission" date="2017-03" db="EMBL/GenBank/DDBJ databases">
        <title>Whole genome sequences of fourteen strains of Bradyrhizobium canariense and one strain of Bradyrhizobium japonicum isolated from Lupinus (Papilionoideae: Genisteae) species in Algeria.</title>
        <authorList>
            <person name="Crovadore J."/>
            <person name="Chekireb D."/>
            <person name="Brachmann A."/>
            <person name="Chablais R."/>
            <person name="Cochard B."/>
            <person name="Lefort F."/>
        </authorList>
    </citation>
    <scope>NUCLEOTIDE SEQUENCE [LARGE SCALE GENOMIC DNA]</scope>
    <source>
        <strain evidence="5 6">UBMA197</strain>
    </source>
</reference>
<keyword evidence="2" id="KW-0238">DNA-binding</keyword>
<dbReference type="InterPro" id="IPR014710">
    <property type="entry name" value="RmlC-like_jellyroll"/>
</dbReference>
<dbReference type="SUPFAM" id="SSF46785">
    <property type="entry name" value="Winged helix' DNA-binding domain"/>
    <property type="match status" value="1"/>
</dbReference>
<dbReference type="Gene3D" id="1.10.10.10">
    <property type="entry name" value="Winged helix-like DNA-binding domain superfamily/Winged helix DNA-binding domain"/>
    <property type="match status" value="1"/>
</dbReference>
<proteinExistence type="predicted"/>
<evidence type="ECO:0000313" key="6">
    <source>
        <dbReference type="Proteomes" id="UP000193335"/>
    </source>
</evidence>
<dbReference type="Pfam" id="PF13545">
    <property type="entry name" value="HTH_Crp_2"/>
    <property type="match status" value="1"/>
</dbReference>
<dbReference type="PRINTS" id="PR00034">
    <property type="entry name" value="HTHCRP"/>
</dbReference>
<comment type="caution">
    <text evidence="5">The sequence shown here is derived from an EMBL/GenBank/DDBJ whole genome shotgun (WGS) entry which is preliminary data.</text>
</comment>
<dbReference type="InterPro" id="IPR036390">
    <property type="entry name" value="WH_DNA-bd_sf"/>
</dbReference>
<dbReference type="InterPro" id="IPR000595">
    <property type="entry name" value="cNMP-bd_dom"/>
</dbReference>
<gene>
    <name evidence="5" type="ORF">BSZ19_24795</name>
</gene>
<dbReference type="EMBL" id="NAFL01000261">
    <property type="protein sequence ID" value="OSJ30428.1"/>
    <property type="molecule type" value="Genomic_DNA"/>
</dbReference>
<protein>
    <recommendedName>
        <fullName evidence="4">HTH crp-type domain-containing protein</fullName>
    </recommendedName>
</protein>
<dbReference type="InterPro" id="IPR012318">
    <property type="entry name" value="HTH_CRP"/>
</dbReference>
<dbReference type="SMART" id="SM00419">
    <property type="entry name" value="HTH_CRP"/>
    <property type="match status" value="1"/>
</dbReference>
<dbReference type="AlphaFoldDB" id="A0A1Y2JKF1"/>
<dbReference type="Gene3D" id="2.60.120.10">
    <property type="entry name" value="Jelly Rolls"/>
    <property type="match status" value="1"/>
</dbReference>
<dbReference type="GO" id="GO:0006355">
    <property type="term" value="P:regulation of DNA-templated transcription"/>
    <property type="evidence" value="ECO:0007669"/>
    <property type="project" value="InterPro"/>
</dbReference>
<name>A0A1Y2JKF1_BRAJP</name>
<evidence type="ECO:0000256" key="3">
    <source>
        <dbReference type="ARBA" id="ARBA00023163"/>
    </source>
</evidence>
<evidence type="ECO:0000256" key="1">
    <source>
        <dbReference type="ARBA" id="ARBA00023015"/>
    </source>
</evidence>